<dbReference type="Proteomes" id="UP000501690">
    <property type="component" value="Linkage Group LG2"/>
</dbReference>
<keyword evidence="3" id="KW-1185">Reference proteome</keyword>
<evidence type="ECO:0000313" key="3">
    <source>
        <dbReference type="Proteomes" id="UP000501690"/>
    </source>
</evidence>
<accession>A0A4D6L624</accession>
<sequence>MAGTNCYVAIVDVAVSKEELDHVVVKEAFEEFGIAYKKQDVKEKEEVECLLHNHEGEIVDLEHSISELEELIAKWKGERRKDEHRGPSRRCIT</sequence>
<keyword evidence="1" id="KW-0175">Coiled coil</keyword>
<name>A0A4D6L624_VIGUN</name>
<dbReference type="AlphaFoldDB" id="A0A4D6L624"/>
<proteinExistence type="predicted"/>
<feature type="coiled-coil region" evidence="1">
    <location>
        <begin position="44"/>
        <end position="85"/>
    </location>
</feature>
<organism evidence="2 3">
    <name type="scientific">Vigna unguiculata</name>
    <name type="common">Cowpea</name>
    <dbReference type="NCBI Taxonomy" id="3917"/>
    <lineage>
        <taxon>Eukaryota</taxon>
        <taxon>Viridiplantae</taxon>
        <taxon>Streptophyta</taxon>
        <taxon>Embryophyta</taxon>
        <taxon>Tracheophyta</taxon>
        <taxon>Spermatophyta</taxon>
        <taxon>Magnoliopsida</taxon>
        <taxon>eudicotyledons</taxon>
        <taxon>Gunneridae</taxon>
        <taxon>Pentapetalae</taxon>
        <taxon>rosids</taxon>
        <taxon>fabids</taxon>
        <taxon>Fabales</taxon>
        <taxon>Fabaceae</taxon>
        <taxon>Papilionoideae</taxon>
        <taxon>50 kb inversion clade</taxon>
        <taxon>NPAAA clade</taxon>
        <taxon>indigoferoid/millettioid clade</taxon>
        <taxon>Phaseoleae</taxon>
        <taxon>Vigna</taxon>
    </lineage>
</organism>
<protein>
    <submittedName>
        <fullName evidence="2">Uncharacterized protein</fullName>
    </submittedName>
</protein>
<dbReference type="EMBL" id="CP039346">
    <property type="protein sequence ID" value="QCD83926.1"/>
    <property type="molecule type" value="Genomic_DNA"/>
</dbReference>
<evidence type="ECO:0000256" key="1">
    <source>
        <dbReference type="SAM" id="Coils"/>
    </source>
</evidence>
<evidence type="ECO:0000313" key="2">
    <source>
        <dbReference type="EMBL" id="QCD83926.1"/>
    </source>
</evidence>
<gene>
    <name evidence="2" type="ORF">DEO72_LG2g4275</name>
</gene>
<reference evidence="2 3" key="1">
    <citation type="submission" date="2019-04" db="EMBL/GenBank/DDBJ databases">
        <title>An improved genome assembly and genetic linkage map for asparagus bean, Vigna unguiculata ssp. sesquipedialis.</title>
        <authorList>
            <person name="Xia Q."/>
            <person name="Zhang R."/>
            <person name="Dong Y."/>
        </authorList>
    </citation>
    <scope>NUCLEOTIDE SEQUENCE [LARGE SCALE GENOMIC DNA]</scope>
    <source>
        <tissue evidence="2">Leaf</tissue>
    </source>
</reference>